<evidence type="ECO:0000313" key="11">
    <source>
        <dbReference type="Proteomes" id="UP000238350"/>
    </source>
</evidence>
<dbReference type="InterPro" id="IPR018246">
    <property type="entry name" value="AP_endonuc_F2_Zn_BS"/>
</dbReference>
<evidence type="ECO:0000256" key="1">
    <source>
        <dbReference type="ARBA" id="ARBA00001947"/>
    </source>
</evidence>
<dbReference type="GO" id="GO:0005634">
    <property type="term" value="C:nucleus"/>
    <property type="evidence" value="ECO:0007669"/>
    <property type="project" value="TreeGrafter"/>
</dbReference>
<keyword evidence="7" id="KW-0862">Zinc</keyword>
<evidence type="ECO:0000256" key="8">
    <source>
        <dbReference type="ARBA" id="ARBA00023204"/>
    </source>
</evidence>
<organism evidence="10 11">
    <name type="scientific">Wickerhamiella sorbophila</name>
    <dbReference type="NCBI Taxonomy" id="45607"/>
    <lineage>
        <taxon>Eukaryota</taxon>
        <taxon>Fungi</taxon>
        <taxon>Dikarya</taxon>
        <taxon>Ascomycota</taxon>
        <taxon>Saccharomycotina</taxon>
        <taxon>Dipodascomycetes</taxon>
        <taxon>Dipodascales</taxon>
        <taxon>Trichomonascaceae</taxon>
        <taxon>Wickerhamiella</taxon>
    </lineage>
</organism>
<keyword evidence="6" id="KW-0378">Hydrolase</keyword>
<dbReference type="PROSITE" id="PS00729">
    <property type="entry name" value="AP_NUCLEASE_F2_1"/>
    <property type="match status" value="1"/>
</dbReference>
<keyword evidence="5" id="KW-0227">DNA damage</keyword>
<evidence type="ECO:0000259" key="9">
    <source>
        <dbReference type="Pfam" id="PF01261"/>
    </source>
</evidence>
<protein>
    <recommendedName>
        <fullName evidence="3">Apurinic-apyrimidinic endonuclease 1</fullName>
    </recommendedName>
</protein>
<dbReference type="PROSITE" id="PS51432">
    <property type="entry name" value="AP_NUCLEASE_F2_4"/>
    <property type="match status" value="1"/>
</dbReference>
<dbReference type="Proteomes" id="UP000238350">
    <property type="component" value="Unassembled WGS sequence"/>
</dbReference>
<evidence type="ECO:0000256" key="5">
    <source>
        <dbReference type="ARBA" id="ARBA00022763"/>
    </source>
</evidence>
<evidence type="ECO:0000256" key="6">
    <source>
        <dbReference type="ARBA" id="ARBA00022801"/>
    </source>
</evidence>
<dbReference type="GO" id="GO:0003906">
    <property type="term" value="F:DNA-(apurinic or apyrimidinic site) endonuclease activity"/>
    <property type="evidence" value="ECO:0007669"/>
    <property type="project" value="TreeGrafter"/>
</dbReference>
<name>A0A2T0FHV0_9ASCO</name>
<evidence type="ECO:0000256" key="7">
    <source>
        <dbReference type="ARBA" id="ARBA00022833"/>
    </source>
</evidence>
<dbReference type="AlphaFoldDB" id="A0A2T0FHV0"/>
<dbReference type="GO" id="GO:0008081">
    <property type="term" value="F:phosphoric diester hydrolase activity"/>
    <property type="evidence" value="ECO:0007669"/>
    <property type="project" value="TreeGrafter"/>
</dbReference>
<dbReference type="Gene3D" id="3.20.20.150">
    <property type="entry name" value="Divalent-metal-dependent TIM barrel enzymes"/>
    <property type="match status" value="1"/>
</dbReference>
<dbReference type="SUPFAM" id="SSF51658">
    <property type="entry name" value="Xylose isomerase-like"/>
    <property type="match status" value="1"/>
</dbReference>
<accession>A0A2T0FHV0</accession>
<dbReference type="InterPro" id="IPR001719">
    <property type="entry name" value="AP_endonuc_2"/>
</dbReference>
<dbReference type="GO" id="GO:0006284">
    <property type="term" value="P:base-excision repair"/>
    <property type="evidence" value="ECO:0007669"/>
    <property type="project" value="TreeGrafter"/>
</dbReference>
<dbReference type="OrthoDB" id="7663182at2759"/>
<keyword evidence="11" id="KW-1185">Reference proteome</keyword>
<comment type="similarity">
    <text evidence="2">Belongs to the AP endonuclease 2 family.</text>
</comment>
<dbReference type="PANTHER" id="PTHR21445">
    <property type="entry name" value="ENDONUCLEASE IV ENDODEOXYRIBONUCLEASE IV"/>
    <property type="match status" value="1"/>
</dbReference>
<gene>
    <name evidence="10" type="ORF">B9G98_02175</name>
</gene>
<dbReference type="GO" id="GO:0008270">
    <property type="term" value="F:zinc ion binding"/>
    <property type="evidence" value="ECO:0007669"/>
    <property type="project" value="InterPro"/>
</dbReference>
<reference evidence="10 11" key="1">
    <citation type="submission" date="2017-04" db="EMBL/GenBank/DDBJ databases">
        <title>Genome sequencing of [Candida] sorbophila.</title>
        <authorList>
            <person name="Ahn J.O."/>
        </authorList>
    </citation>
    <scope>NUCLEOTIDE SEQUENCE [LARGE SCALE GENOMIC DNA]</scope>
    <source>
        <strain evidence="10 11">DS02</strain>
    </source>
</reference>
<sequence>MNLVGAHVSATGGVYEAVPRIAEIGGTAFALFLKNERRWVAKPYTPEVISEFKASCAAHKYNPRTDVLPHGSYLINLANPDEEKREKAENALLDDLQRCELLNIGLYNLHPGSTLGTDKSTAMARIAESINRAHTKTSFVKVVLENMTGNVDRVVGTRLEDLAGIIDLVQDKDRVGVCIDTCHSVAAGYDMRTEETFNAFWSKFDKVIGYKYLAGIHLNDSKFPLNSGRDVHQNLGLGFVGLETFRLIMNKPELDKVPKILETPVPDSQPESRIEEIALLKWLIGRQADDPEVLAKSDDLQKKGAAERKLNEAKVLAKSLKQTTFRTVKRKAEEIE</sequence>
<dbReference type="HAMAP" id="MF_00152">
    <property type="entry name" value="Nfo"/>
    <property type="match status" value="1"/>
</dbReference>
<dbReference type="PANTHER" id="PTHR21445:SF0">
    <property type="entry name" value="APURINIC-APYRIMIDINIC ENDONUCLEASE"/>
    <property type="match status" value="1"/>
</dbReference>
<dbReference type="FunFam" id="3.20.20.150:FF:000001">
    <property type="entry name" value="Probable endonuclease 4"/>
    <property type="match status" value="1"/>
</dbReference>
<dbReference type="GeneID" id="36515923"/>
<dbReference type="PROSITE" id="PS00730">
    <property type="entry name" value="AP_NUCLEASE_F2_2"/>
    <property type="match status" value="1"/>
</dbReference>
<dbReference type="Pfam" id="PF01261">
    <property type="entry name" value="AP_endonuc_2"/>
    <property type="match status" value="1"/>
</dbReference>
<dbReference type="InterPro" id="IPR013022">
    <property type="entry name" value="Xyl_isomerase-like_TIM-brl"/>
</dbReference>
<evidence type="ECO:0000256" key="2">
    <source>
        <dbReference type="ARBA" id="ARBA00005340"/>
    </source>
</evidence>
<dbReference type="EMBL" id="NDIQ01000021">
    <property type="protein sequence ID" value="PRT54555.1"/>
    <property type="molecule type" value="Genomic_DNA"/>
</dbReference>
<dbReference type="NCBIfam" id="TIGR00587">
    <property type="entry name" value="nfo"/>
    <property type="match status" value="1"/>
</dbReference>
<keyword evidence="10" id="KW-0456">Lyase</keyword>
<proteinExistence type="inferred from homology"/>
<dbReference type="GO" id="GO:0003677">
    <property type="term" value="F:DNA binding"/>
    <property type="evidence" value="ECO:0007669"/>
    <property type="project" value="InterPro"/>
</dbReference>
<dbReference type="SMART" id="SM00518">
    <property type="entry name" value="AP2Ec"/>
    <property type="match status" value="1"/>
</dbReference>
<comment type="cofactor">
    <cofactor evidence="1">
        <name>Zn(2+)</name>
        <dbReference type="ChEBI" id="CHEBI:29105"/>
    </cofactor>
</comment>
<keyword evidence="8" id="KW-0234">DNA repair</keyword>
<comment type="caution">
    <text evidence="10">The sequence shown here is derived from an EMBL/GenBank/DDBJ whole genome shotgun (WGS) entry which is preliminary data.</text>
</comment>
<dbReference type="GO" id="GO:0016829">
    <property type="term" value="F:lyase activity"/>
    <property type="evidence" value="ECO:0007669"/>
    <property type="project" value="UniProtKB-KW"/>
</dbReference>
<dbReference type="CDD" id="cd00019">
    <property type="entry name" value="AP2Ec"/>
    <property type="match status" value="1"/>
</dbReference>
<dbReference type="InterPro" id="IPR036237">
    <property type="entry name" value="Xyl_isomerase-like_sf"/>
</dbReference>
<dbReference type="NCBIfam" id="NF002199">
    <property type="entry name" value="PRK01060.1-4"/>
    <property type="match status" value="1"/>
</dbReference>
<dbReference type="GO" id="GO:0005739">
    <property type="term" value="C:mitochondrion"/>
    <property type="evidence" value="ECO:0007669"/>
    <property type="project" value="TreeGrafter"/>
</dbReference>
<feature type="domain" description="Xylose isomerase-like TIM barrel" evidence="9">
    <location>
        <begin position="20"/>
        <end position="280"/>
    </location>
</feature>
<evidence type="ECO:0000313" key="10">
    <source>
        <dbReference type="EMBL" id="PRT54555.1"/>
    </source>
</evidence>
<keyword evidence="4" id="KW-0479">Metal-binding</keyword>
<dbReference type="PROSITE" id="PS00731">
    <property type="entry name" value="AP_NUCLEASE_F2_3"/>
    <property type="match status" value="1"/>
</dbReference>
<dbReference type="STRING" id="45607.A0A2T0FHV0"/>
<evidence type="ECO:0000256" key="3">
    <source>
        <dbReference type="ARBA" id="ARBA00021759"/>
    </source>
</evidence>
<evidence type="ECO:0000256" key="4">
    <source>
        <dbReference type="ARBA" id="ARBA00022723"/>
    </source>
</evidence>
<dbReference type="RefSeq" id="XP_024664500.1">
    <property type="nucleotide sequence ID" value="XM_024808732.1"/>
</dbReference>